<keyword evidence="7 8" id="KW-0067">ATP-binding</keyword>
<dbReference type="GO" id="GO:0005829">
    <property type="term" value="C:cytosol"/>
    <property type="evidence" value="ECO:0007669"/>
    <property type="project" value="TreeGrafter"/>
</dbReference>
<dbReference type="CDD" id="cd04242">
    <property type="entry name" value="AAK_G5K_ProB"/>
    <property type="match status" value="1"/>
</dbReference>
<accession>A0A9X3EKM3</accession>
<keyword evidence="4 8" id="KW-0808">Transferase</keyword>
<dbReference type="CDD" id="cd21157">
    <property type="entry name" value="PUA_G5K"/>
    <property type="match status" value="1"/>
</dbReference>
<feature type="binding site" evidence="8">
    <location>
        <position position="164"/>
    </location>
    <ligand>
        <name>substrate</name>
    </ligand>
</feature>
<gene>
    <name evidence="8 10" type="primary">proB</name>
    <name evidence="10" type="ORF">OUO13_04275</name>
</gene>
<dbReference type="InterPro" id="IPR036974">
    <property type="entry name" value="PUA_sf"/>
</dbReference>
<dbReference type="Gene3D" id="3.40.1160.10">
    <property type="entry name" value="Acetylglutamate kinase-like"/>
    <property type="match status" value="2"/>
</dbReference>
<dbReference type="Pfam" id="PF01472">
    <property type="entry name" value="PUA"/>
    <property type="match status" value="1"/>
</dbReference>
<dbReference type="InterPro" id="IPR001048">
    <property type="entry name" value="Asp/Glu/Uridylate_kinase"/>
</dbReference>
<evidence type="ECO:0000256" key="3">
    <source>
        <dbReference type="ARBA" id="ARBA00022650"/>
    </source>
</evidence>
<evidence type="ECO:0000313" key="10">
    <source>
        <dbReference type="EMBL" id="MCY0964393.1"/>
    </source>
</evidence>
<comment type="caution">
    <text evidence="8">Lacks conserved residue(s) required for the propagation of feature annotation.</text>
</comment>
<dbReference type="Proteomes" id="UP001150830">
    <property type="component" value="Unassembled WGS sequence"/>
</dbReference>
<feature type="binding site" evidence="8">
    <location>
        <position position="65"/>
    </location>
    <ligand>
        <name>substrate</name>
    </ligand>
</feature>
<dbReference type="GO" id="GO:0004349">
    <property type="term" value="F:glutamate 5-kinase activity"/>
    <property type="evidence" value="ECO:0007669"/>
    <property type="project" value="UniProtKB-UniRule"/>
</dbReference>
<feature type="binding site" evidence="8">
    <location>
        <position position="152"/>
    </location>
    <ligand>
        <name>substrate</name>
    </ligand>
</feature>
<evidence type="ECO:0000256" key="1">
    <source>
        <dbReference type="ARBA" id="ARBA00022490"/>
    </source>
</evidence>
<dbReference type="RefSeq" id="WP_283172610.1">
    <property type="nucleotide sequence ID" value="NZ_JAPNOA010000016.1"/>
</dbReference>
<evidence type="ECO:0000313" key="11">
    <source>
        <dbReference type="Proteomes" id="UP001150830"/>
    </source>
</evidence>
<dbReference type="Pfam" id="PF00696">
    <property type="entry name" value="AA_kinase"/>
    <property type="match status" value="1"/>
</dbReference>
<keyword evidence="3 8" id="KW-0641">Proline biosynthesis</keyword>
<dbReference type="InterPro" id="IPR011529">
    <property type="entry name" value="Glu_5kinase"/>
</dbReference>
<dbReference type="HAMAP" id="MF_00456">
    <property type="entry name" value="ProB"/>
    <property type="match status" value="1"/>
</dbReference>
<dbReference type="SUPFAM" id="SSF53633">
    <property type="entry name" value="Carbamate kinase-like"/>
    <property type="match status" value="1"/>
</dbReference>
<feature type="binding site" evidence="8">
    <location>
        <begin position="184"/>
        <end position="185"/>
    </location>
    <ligand>
        <name>ATP</name>
        <dbReference type="ChEBI" id="CHEBI:30616"/>
    </ligand>
</feature>
<name>A0A9X3EKM3_9GAMM</name>
<dbReference type="GO" id="GO:0003723">
    <property type="term" value="F:RNA binding"/>
    <property type="evidence" value="ECO:0007669"/>
    <property type="project" value="InterPro"/>
</dbReference>
<evidence type="ECO:0000256" key="5">
    <source>
        <dbReference type="ARBA" id="ARBA00022741"/>
    </source>
</evidence>
<evidence type="ECO:0000256" key="6">
    <source>
        <dbReference type="ARBA" id="ARBA00022777"/>
    </source>
</evidence>
<dbReference type="PROSITE" id="PS50890">
    <property type="entry name" value="PUA"/>
    <property type="match status" value="1"/>
</dbReference>
<dbReference type="SMART" id="SM00359">
    <property type="entry name" value="PUA"/>
    <property type="match status" value="1"/>
</dbReference>
<keyword evidence="11" id="KW-1185">Reference proteome</keyword>
<dbReference type="InterPro" id="IPR041739">
    <property type="entry name" value="G5K_ProB"/>
</dbReference>
<dbReference type="PRINTS" id="PR00474">
    <property type="entry name" value="GLU5KINASE"/>
</dbReference>
<dbReference type="PANTHER" id="PTHR43654">
    <property type="entry name" value="GLUTAMATE 5-KINASE"/>
    <property type="match status" value="1"/>
</dbReference>
<dbReference type="GO" id="GO:0005524">
    <property type="term" value="F:ATP binding"/>
    <property type="evidence" value="ECO:0007669"/>
    <property type="project" value="UniProtKB-KW"/>
</dbReference>
<dbReference type="GO" id="GO:0055129">
    <property type="term" value="P:L-proline biosynthetic process"/>
    <property type="evidence" value="ECO:0007669"/>
    <property type="project" value="UniProtKB-UniRule"/>
</dbReference>
<comment type="function">
    <text evidence="8">Catalyzes the transfer of a phosphate group to glutamate to form L-glutamate 5-phosphate.</text>
</comment>
<reference evidence="10" key="1">
    <citation type="submission" date="2022-11" db="EMBL/GenBank/DDBJ databases">
        <title>Parathalassolutuus dongxingensis gen. nov., sp. nov., a novel member of family Oceanospirillaceae isolated from a coastal shrimp pond in Guangxi, China.</title>
        <authorList>
            <person name="Chen H."/>
        </authorList>
    </citation>
    <scope>NUCLEOTIDE SEQUENCE</scope>
    <source>
        <strain evidence="10">G-43</strain>
    </source>
</reference>
<dbReference type="NCBIfam" id="TIGR01027">
    <property type="entry name" value="proB"/>
    <property type="match status" value="1"/>
</dbReference>
<dbReference type="AlphaFoldDB" id="A0A9X3EKM3"/>
<dbReference type="InterPro" id="IPR002478">
    <property type="entry name" value="PUA"/>
</dbReference>
<dbReference type="Gene3D" id="2.30.130.10">
    <property type="entry name" value="PUA domain"/>
    <property type="match status" value="1"/>
</dbReference>
<dbReference type="InterPro" id="IPR005715">
    <property type="entry name" value="Glu_5kinase/COase_Synthase"/>
</dbReference>
<dbReference type="InterPro" id="IPR036393">
    <property type="entry name" value="AceGlu_kinase-like_sf"/>
</dbReference>
<comment type="subcellular location">
    <subcellularLocation>
        <location evidence="8">Cytoplasm</location>
    </subcellularLocation>
</comment>
<comment type="catalytic activity">
    <reaction evidence="8">
        <text>L-glutamate + ATP = L-glutamyl 5-phosphate + ADP</text>
        <dbReference type="Rhea" id="RHEA:14877"/>
        <dbReference type="ChEBI" id="CHEBI:29985"/>
        <dbReference type="ChEBI" id="CHEBI:30616"/>
        <dbReference type="ChEBI" id="CHEBI:58274"/>
        <dbReference type="ChEBI" id="CHEBI:456216"/>
        <dbReference type="EC" id="2.7.2.11"/>
    </reaction>
</comment>
<comment type="caution">
    <text evidence="10">The sequence shown here is derived from an EMBL/GenBank/DDBJ whole genome shotgun (WGS) entry which is preliminary data.</text>
</comment>
<dbReference type="PROSITE" id="PS00902">
    <property type="entry name" value="GLUTAMATE_5_KINASE"/>
    <property type="match status" value="1"/>
</dbReference>
<evidence type="ECO:0000256" key="7">
    <source>
        <dbReference type="ARBA" id="ARBA00022840"/>
    </source>
</evidence>
<protein>
    <recommendedName>
        <fullName evidence="8">Glutamate 5-kinase</fullName>
        <ecNumber evidence="8">2.7.2.11</ecNumber>
    </recommendedName>
    <alternativeName>
        <fullName evidence="8">Gamma-glutamyl kinase</fullName>
        <shortName evidence="8">GK</shortName>
    </alternativeName>
</protein>
<sequence length="382" mass="41261">MAVDEMQQYQESRERLAKQKRWVIKIGSALLTNDGKGLNREGMQSWVDQMAELQKLGHEIILVSSGSVAEGMKRLGLKKRPDEVHQLQAAAAVGQMGLVQAYETAFGKHERLTAQVLLTHDDLSNRTRYLNARSTLRTLMSMGVVPVINENDTVVTDEICFGDNDTLGALVANLVEADVLVILTDQQGLFTADPRSNPDARLVVEGRASDPAYAAMAGGGGILGRGGMVTKVRAATLAARSGADTVIVGGRIDQVLTRLRAGELIGTLMLADKEPVAARKQWIAGHLQTRGDLILDDGAVRALREGRRSLLPIGVVAANGRFERGEVVACKDERGELVAKGLVNYSRTEAVKILKTPSSGLEQALGYVAEPEMIHRDNLVVL</sequence>
<keyword evidence="6 8" id="KW-0418">Kinase</keyword>
<keyword evidence="5 8" id="KW-0547">Nucleotide-binding</keyword>
<feature type="domain" description="PUA" evidence="9">
    <location>
        <begin position="291"/>
        <end position="370"/>
    </location>
</feature>
<feature type="binding site" evidence="8">
    <location>
        <position position="25"/>
    </location>
    <ligand>
        <name>ATP</name>
        <dbReference type="ChEBI" id="CHEBI:30616"/>
    </ligand>
</feature>
<dbReference type="InterPro" id="IPR015947">
    <property type="entry name" value="PUA-like_sf"/>
</dbReference>
<dbReference type="FunFam" id="3.40.1160.10:FF:000018">
    <property type="entry name" value="Glutamate 5-kinase"/>
    <property type="match status" value="1"/>
</dbReference>
<evidence type="ECO:0000256" key="8">
    <source>
        <dbReference type="HAMAP-Rule" id="MF_00456"/>
    </source>
</evidence>
<dbReference type="PIRSF" id="PIRSF000729">
    <property type="entry name" value="GK"/>
    <property type="match status" value="1"/>
</dbReference>
<dbReference type="InterPro" id="IPR019797">
    <property type="entry name" value="Glutamate_5-kinase_CS"/>
</dbReference>
<dbReference type="EMBL" id="JAPNOA010000016">
    <property type="protein sequence ID" value="MCY0964393.1"/>
    <property type="molecule type" value="Genomic_DNA"/>
</dbReference>
<comment type="pathway">
    <text evidence="8">Amino-acid biosynthesis; L-proline biosynthesis; L-glutamate 5-semialdehyde from L-glutamate: step 1/2.</text>
</comment>
<evidence type="ECO:0000256" key="2">
    <source>
        <dbReference type="ARBA" id="ARBA00022605"/>
    </source>
</evidence>
<dbReference type="SUPFAM" id="SSF88697">
    <property type="entry name" value="PUA domain-like"/>
    <property type="match status" value="1"/>
</dbReference>
<evidence type="ECO:0000259" key="9">
    <source>
        <dbReference type="SMART" id="SM00359"/>
    </source>
</evidence>
<dbReference type="InterPro" id="IPR001057">
    <property type="entry name" value="Glu/AcGlu_kinase"/>
</dbReference>
<evidence type="ECO:0000256" key="4">
    <source>
        <dbReference type="ARBA" id="ARBA00022679"/>
    </source>
</evidence>
<keyword evidence="2 8" id="KW-0028">Amino-acid biosynthesis</keyword>
<dbReference type="EC" id="2.7.2.11" evidence="8"/>
<organism evidence="10 11">
    <name type="scientific">Parathalassolituus penaei</name>
    <dbReference type="NCBI Taxonomy" id="2997323"/>
    <lineage>
        <taxon>Bacteria</taxon>
        <taxon>Pseudomonadati</taxon>
        <taxon>Pseudomonadota</taxon>
        <taxon>Gammaproteobacteria</taxon>
        <taxon>Oceanospirillales</taxon>
        <taxon>Oceanospirillaceae</taxon>
        <taxon>Parathalassolituus</taxon>
    </lineage>
</organism>
<dbReference type="PANTHER" id="PTHR43654:SF1">
    <property type="entry name" value="ISOPENTENYL PHOSPHATE KINASE"/>
    <property type="match status" value="1"/>
</dbReference>
<keyword evidence="1 8" id="KW-0963">Cytoplasm</keyword>
<comment type="similarity">
    <text evidence="8">Belongs to the glutamate 5-kinase family.</text>
</comment>
<proteinExistence type="inferred from homology"/>